<proteinExistence type="predicted"/>
<gene>
    <name evidence="1" type="ORF">ACFSDE_15425</name>
</gene>
<organism evidence="1 2">
    <name type="scientific">Nocardioides aestuarii</name>
    <dbReference type="NCBI Taxonomy" id="252231"/>
    <lineage>
        <taxon>Bacteria</taxon>
        <taxon>Bacillati</taxon>
        <taxon>Actinomycetota</taxon>
        <taxon>Actinomycetes</taxon>
        <taxon>Propionibacteriales</taxon>
        <taxon>Nocardioidaceae</taxon>
        <taxon>Nocardioides</taxon>
    </lineage>
</organism>
<reference evidence="2" key="1">
    <citation type="journal article" date="2019" name="Int. J. Syst. Evol. Microbiol.">
        <title>The Global Catalogue of Microorganisms (GCM) 10K type strain sequencing project: providing services to taxonomists for standard genome sequencing and annotation.</title>
        <authorList>
            <consortium name="The Broad Institute Genomics Platform"/>
            <consortium name="The Broad Institute Genome Sequencing Center for Infectious Disease"/>
            <person name="Wu L."/>
            <person name="Ma J."/>
        </authorList>
    </citation>
    <scope>NUCLEOTIDE SEQUENCE [LARGE SCALE GENOMIC DNA]</scope>
    <source>
        <strain evidence="2">CGMCC 1.12477</strain>
    </source>
</reference>
<dbReference type="RefSeq" id="WP_343920006.1">
    <property type="nucleotide sequence ID" value="NZ_BAAAJT010000002.1"/>
</dbReference>
<dbReference type="Proteomes" id="UP001597351">
    <property type="component" value="Unassembled WGS sequence"/>
</dbReference>
<keyword evidence="2" id="KW-1185">Reference proteome</keyword>
<sequence>MTTTLDQLCHQKVVPLRRPTPVATVQGTLALDLGRGPEELPEPPPLSVVPTDSPDHRRFEAWAHRYTQAAVEIAGGDRPVSQLLRWTSPRVYQDLARRAQLVRSAALRDASTARVQHVRPAVETVHATWLEEDVAEVCARVRYGRRCRAVALRFEKRAGRWQATALEFA</sequence>
<accession>A0ABW4TR64</accession>
<protein>
    <submittedName>
        <fullName evidence="1">Rv3235 family protein</fullName>
    </submittedName>
</protein>
<dbReference type="InterPro" id="IPR045596">
    <property type="entry name" value="DUF6459"/>
</dbReference>
<evidence type="ECO:0000313" key="2">
    <source>
        <dbReference type="Proteomes" id="UP001597351"/>
    </source>
</evidence>
<dbReference type="Pfam" id="PF20060">
    <property type="entry name" value="DUF6459"/>
    <property type="match status" value="1"/>
</dbReference>
<name>A0ABW4TR64_9ACTN</name>
<comment type="caution">
    <text evidence="1">The sequence shown here is derived from an EMBL/GenBank/DDBJ whole genome shotgun (WGS) entry which is preliminary data.</text>
</comment>
<dbReference type="EMBL" id="JBHUGD010000003">
    <property type="protein sequence ID" value="MFD1948192.1"/>
    <property type="molecule type" value="Genomic_DNA"/>
</dbReference>
<evidence type="ECO:0000313" key="1">
    <source>
        <dbReference type="EMBL" id="MFD1948192.1"/>
    </source>
</evidence>